<organism evidence="3 4">
    <name type="scientific">Sphaerisporangium corydalis</name>
    <dbReference type="NCBI Taxonomy" id="1441875"/>
    <lineage>
        <taxon>Bacteria</taxon>
        <taxon>Bacillati</taxon>
        <taxon>Actinomycetota</taxon>
        <taxon>Actinomycetes</taxon>
        <taxon>Streptosporangiales</taxon>
        <taxon>Streptosporangiaceae</taxon>
        <taxon>Sphaerisporangium</taxon>
    </lineage>
</organism>
<comment type="caution">
    <text evidence="3">The sequence shown here is derived from an EMBL/GenBank/DDBJ whole genome shotgun (WGS) entry which is preliminary data.</text>
</comment>
<dbReference type="InterPro" id="IPR036890">
    <property type="entry name" value="HATPase_C_sf"/>
</dbReference>
<keyword evidence="1" id="KW-0418">Kinase</keyword>
<dbReference type="Gene3D" id="3.30.565.10">
    <property type="entry name" value="Histidine kinase-like ATPase, C-terminal domain"/>
    <property type="match status" value="1"/>
</dbReference>
<name>A0ABV9ED51_9ACTN</name>
<dbReference type="PANTHER" id="PTHR35526">
    <property type="entry name" value="ANTI-SIGMA-F FACTOR RSBW-RELATED"/>
    <property type="match status" value="1"/>
</dbReference>
<dbReference type="PANTHER" id="PTHR35526:SF3">
    <property type="entry name" value="ANTI-SIGMA-F FACTOR RSBW"/>
    <property type="match status" value="1"/>
</dbReference>
<keyword evidence="3" id="KW-0547">Nucleotide-binding</keyword>
<protein>
    <submittedName>
        <fullName evidence="3">ATP-binding protein</fullName>
    </submittedName>
</protein>
<evidence type="ECO:0000259" key="2">
    <source>
        <dbReference type="Pfam" id="PF13581"/>
    </source>
</evidence>
<dbReference type="Proteomes" id="UP001595891">
    <property type="component" value="Unassembled WGS sequence"/>
</dbReference>
<keyword evidence="1" id="KW-0723">Serine/threonine-protein kinase</keyword>
<dbReference type="InterPro" id="IPR050267">
    <property type="entry name" value="Anti-sigma-factor_SerPK"/>
</dbReference>
<dbReference type="RefSeq" id="WP_262844675.1">
    <property type="nucleotide sequence ID" value="NZ_JANZYP010000031.1"/>
</dbReference>
<evidence type="ECO:0000256" key="1">
    <source>
        <dbReference type="ARBA" id="ARBA00022527"/>
    </source>
</evidence>
<dbReference type="GO" id="GO:0005524">
    <property type="term" value="F:ATP binding"/>
    <property type="evidence" value="ECO:0007669"/>
    <property type="project" value="UniProtKB-KW"/>
</dbReference>
<evidence type="ECO:0000313" key="3">
    <source>
        <dbReference type="EMBL" id="MFC4586004.1"/>
    </source>
</evidence>
<sequence length="166" mass="17707">MAGAGDGRSVVEFGRMDRFGGGSWWGGGREEVEAEPVSPVCSQKFANAACQVRPARTFVAGLLGPAHPCLDDAVLLTSELAGNVIRHAVDQDFTVTVAFKPCGVLVAVQDGGSTRIPTLLNPRDDETSGRGLLLVNNLAARWGFHRDPSGTTVWFELDELRRAATD</sequence>
<keyword evidence="1" id="KW-0808">Transferase</keyword>
<accession>A0ABV9ED51</accession>
<reference evidence="4" key="1">
    <citation type="journal article" date="2019" name="Int. J. Syst. Evol. Microbiol.">
        <title>The Global Catalogue of Microorganisms (GCM) 10K type strain sequencing project: providing services to taxonomists for standard genome sequencing and annotation.</title>
        <authorList>
            <consortium name="The Broad Institute Genomics Platform"/>
            <consortium name="The Broad Institute Genome Sequencing Center for Infectious Disease"/>
            <person name="Wu L."/>
            <person name="Ma J."/>
        </authorList>
    </citation>
    <scope>NUCLEOTIDE SEQUENCE [LARGE SCALE GENOMIC DNA]</scope>
    <source>
        <strain evidence="4">CCUG 49560</strain>
    </source>
</reference>
<feature type="domain" description="Histidine kinase/HSP90-like ATPase" evidence="2">
    <location>
        <begin position="48"/>
        <end position="155"/>
    </location>
</feature>
<dbReference type="Pfam" id="PF13581">
    <property type="entry name" value="HATPase_c_2"/>
    <property type="match status" value="1"/>
</dbReference>
<keyword evidence="3" id="KW-0067">ATP-binding</keyword>
<dbReference type="SUPFAM" id="SSF55874">
    <property type="entry name" value="ATPase domain of HSP90 chaperone/DNA topoisomerase II/histidine kinase"/>
    <property type="match status" value="1"/>
</dbReference>
<gene>
    <name evidence="3" type="ORF">ACFO8L_07970</name>
</gene>
<dbReference type="CDD" id="cd16936">
    <property type="entry name" value="HATPase_RsbW-like"/>
    <property type="match status" value="1"/>
</dbReference>
<proteinExistence type="predicted"/>
<evidence type="ECO:0000313" key="4">
    <source>
        <dbReference type="Proteomes" id="UP001595891"/>
    </source>
</evidence>
<keyword evidence="4" id="KW-1185">Reference proteome</keyword>
<dbReference type="InterPro" id="IPR003594">
    <property type="entry name" value="HATPase_dom"/>
</dbReference>
<dbReference type="EMBL" id="JBHSFN010000003">
    <property type="protein sequence ID" value="MFC4586004.1"/>
    <property type="molecule type" value="Genomic_DNA"/>
</dbReference>